<organism evidence="9 10">
    <name type="scientific">Marasmius tenuissimus</name>
    <dbReference type="NCBI Taxonomy" id="585030"/>
    <lineage>
        <taxon>Eukaryota</taxon>
        <taxon>Fungi</taxon>
        <taxon>Dikarya</taxon>
        <taxon>Basidiomycota</taxon>
        <taxon>Agaricomycotina</taxon>
        <taxon>Agaricomycetes</taxon>
        <taxon>Agaricomycetidae</taxon>
        <taxon>Agaricales</taxon>
        <taxon>Marasmiineae</taxon>
        <taxon>Marasmiaceae</taxon>
        <taxon>Marasmius</taxon>
    </lineage>
</organism>
<proteinExistence type="inferred from homology"/>
<dbReference type="Pfam" id="PF02586">
    <property type="entry name" value="SRAP"/>
    <property type="match status" value="1"/>
</dbReference>
<evidence type="ECO:0000256" key="7">
    <source>
        <dbReference type="ARBA" id="ARBA00023239"/>
    </source>
</evidence>
<comment type="similarity">
    <text evidence="1">Belongs to the SOS response-associated peptidase family.</text>
</comment>
<keyword evidence="10" id="KW-1185">Reference proteome</keyword>
<evidence type="ECO:0000256" key="2">
    <source>
        <dbReference type="ARBA" id="ARBA00022670"/>
    </source>
</evidence>
<evidence type="ECO:0000256" key="4">
    <source>
        <dbReference type="ARBA" id="ARBA00022801"/>
    </source>
</evidence>
<feature type="region of interest" description="Disordered" evidence="8">
    <location>
        <begin position="48"/>
        <end position="75"/>
    </location>
</feature>
<dbReference type="PANTHER" id="PTHR13604">
    <property type="entry name" value="DC12-RELATED"/>
    <property type="match status" value="1"/>
</dbReference>
<evidence type="ECO:0008006" key="11">
    <source>
        <dbReference type="Google" id="ProtNLM"/>
    </source>
</evidence>
<comment type="caution">
    <text evidence="9">The sequence shown here is derived from an EMBL/GenBank/DDBJ whole genome shotgun (WGS) entry which is preliminary data.</text>
</comment>
<dbReference type="InterPro" id="IPR003738">
    <property type="entry name" value="SRAP"/>
</dbReference>
<dbReference type="EMBL" id="JBBXMP010000015">
    <property type="protein sequence ID" value="KAL0068942.1"/>
    <property type="molecule type" value="Genomic_DNA"/>
</dbReference>
<gene>
    <name evidence="9" type="ORF">AAF712_003935</name>
</gene>
<evidence type="ECO:0000256" key="8">
    <source>
        <dbReference type="SAM" id="MobiDB-lite"/>
    </source>
</evidence>
<name>A0ABR3A4Q2_9AGAR</name>
<evidence type="ECO:0000256" key="5">
    <source>
        <dbReference type="ARBA" id="ARBA00023124"/>
    </source>
</evidence>
<evidence type="ECO:0000313" key="9">
    <source>
        <dbReference type="EMBL" id="KAL0068942.1"/>
    </source>
</evidence>
<dbReference type="InterPro" id="IPR036590">
    <property type="entry name" value="SRAP-like"/>
</dbReference>
<dbReference type="PANTHER" id="PTHR13604:SF0">
    <property type="entry name" value="ABASIC SITE PROCESSING PROTEIN HMCES"/>
    <property type="match status" value="1"/>
</dbReference>
<dbReference type="Gene3D" id="3.90.1680.10">
    <property type="entry name" value="SOS response associated peptidase-like"/>
    <property type="match status" value="1"/>
</dbReference>
<dbReference type="Proteomes" id="UP001437256">
    <property type="component" value="Unassembled WGS sequence"/>
</dbReference>
<evidence type="ECO:0000313" key="10">
    <source>
        <dbReference type="Proteomes" id="UP001437256"/>
    </source>
</evidence>
<sequence length="362" mass="40560">MCGRFALHLQRQEVRDRAGYDLDVGEWIDEDQFVPRYNIAPRTNAPVIRRRRDGFDGNEGSSGGSSSEDANTAGTSPYVMQSMKWGLVPHWSKHEDKTLSTTNARSENLVEGGGMWASVKGKRRCAVVCEGYYEWLTKGKDKLPHFTKHKDRRLMLLAGMYDCAILEGQTQPLWTFTIVTTSANKEFEWLHDRQPVILTSQAALEKWLDTSSKTWTSELTKMVEPYNDQTAPLECYQVPREVGKVGTESPSYIVPVSQRKDGIEAMFSKQKQSQSKQPEAPRSPVKRKRSPSPELKSESPQSGDEVEIVDVPEPSPPASKKVKTENQPRKSPQKPGNINKPSGKGKKSSPAKGQITSFFAKS</sequence>
<keyword evidence="2" id="KW-0645">Protease</keyword>
<reference evidence="9 10" key="1">
    <citation type="submission" date="2024-05" db="EMBL/GenBank/DDBJ databases">
        <title>A draft genome resource for the thread blight pathogen Marasmius tenuissimus strain MS-2.</title>
        <authorList>
            <person name="Yulfo-Soto G.E."/>
            <person name="Baruah I.K."/>
            <person name="Amoako-Attah I."/>
            <person name="Bukari Y."/>
            <person name="Meinhardt L.W."/>
            <person name="Bailey B.A."/>
            <person name="Cohen S.P."/>
        </authorList>
    </citation>
    <scope>NUCLEOTIDE SEQUENCE [LARGE SCALE GENOMIC DNA]</scope>
    <source>
        <strain evidence="9 10">MS-2</strain>
    </source>
</reference>
<feature type="compositionally biased region" description="Low complexity" evidence="8">
    <location>
        <begin position="268"/>
        <end position="277"/>
    </location>
</feature>
<evidence type="ECO:0000256" key="3">
    <source>
        <dbReference type="ARBA" id="ARBA00022763"/>
    </source>
</evidence>
<keyword evidence="4" id="KW-0378">Hydrolase</keyword>
<keyword evidence="3" id="KW-0227">DNA damage</keyword>
<feature type="region of interest" description="Disordered" evidence="8">
    <location>
        <begin position="267"/>
        <end position="362"/>
    </location>
</feature>
<keyword evidence="6" id="KW-0238">DNA-binding</keyword>
<accession>A0ABR3A4Q2</accession>
<dbReference type="SUPFAM" id="SSF143081">
    <property type="entry name" value="BB1717-like"/>
    <property type="match status" value="1"/>
</dbReference>
<evidence type="ECO:0000256" key="6">
    <source>
        <dbReference type="ARBA" id="ARBA00023125"/>
    </source>
</evidence>
<keyword evidence="7" id="KW-0456">Lyase</keyword>
<evidence type="ECO:0000256" key="1">
    <source>
        <dbReference type="ARBA" id="ARBA00008136"/>
    </source>
</evidence>
<keyword evidence="5" id="KW-0190">Covalent protein-DNA linkage</keyword>
<protein>
    <recommendedName>
        <fullName evidence="11">DUF159-domain-containing protein</fullName>
    </recommendedName>
</protein>